<dbReference type="InterPro" id="IPR017871">
    <property type="entry name" value="ABC_transporter-like_CS"/>
</dbReference>
<dbReference type="PROSITE" id="PS50893">
    <property type="entry name" value="ABC_TRANSPORTER_2"/>
    <property type="match status" value="1"/>
</dbReference>
<dbReference type="RefSeq" id="WP_130602512.1">
    <property type="nucleotide sequence ID" value="NZ_CP034759.1"/>
</dbReference>
<keyword evidence="10 11" id="KW-0472">Membrane</keyword>
<dbReference type="PANTHER" id="PTHR43394:SF1">
    <property type="entry name" value="ATP-BINDING CASSETTE SUB-FAMILY B MEMBER 10, MITOCHONDRIAL"/>
    <property type="match status" value="1"/>
</dbReference>
<dbReference type="SUPFAM" id="SSF90123">
    <property type="entry name" value="ABC transporter transmembrane region"/>
    <property type="match status" value="1"/>
</dbReference>
<protein>
    <submittedName>
        <fullName evidence="14">Lipid A export permease/ATP-binding protein MsbA</fullName>
    </submittedName>
</protein>
<evidence type="ECO:0000256" key="3">
    <source>
        <dbReference type="ARBA" id="ARBA00022475"/>
    </source>
</evidence>
<dbReference type="Proteomes" id="UP000290244">
    <property type="component" value="Chromosome"/>
</dbReference>
<dbReference type="InterPro" id="IPR011917">
    <property type="entry name" value="ABC_transpr_lipidA"/>
</dbReference>
<keyword evidence="8 11" id="KW-1133">Transmembrane helix</keyword>
<dbReference type="PROSITE" id="PS50929">
    <property type="entry name" value="ABC_TM1F"/>
    <property type="match status" value="1"/>
</dbReference>
<evidence type="ECO:0000256" key="9">
    <source>
        <dbReference type="ARBA" id="ARBA00023055"/>
    </source>
</evidence>
<keyword evidence="5" id="KW-0547">Nucleotide-binding</keyword>
<dbReference type="Pfam" id="PF00664">
    <property type="entry name" value="ABC_membrane"/>
    <property type="match status" value="1"/>
</dbReference>
<organism evidence="14 15">
    <name type="scientific">Litorilituus sediminis</name>
    <dbReference type="NCBI Taxonomy" id="718192"/>
    <lineage>
        <taxon>Bacteria</taxon>
        <taxon>Pseudomonadati</taxon>
        <taxon>Pseudomonadota</taxon>
        <taxon>Gammaproteobacteria</taxon>
        <taxon>Alteromonadales</taxon>
        <taxon>Colwelliaceae</taxon>
        <taxon>Litorilituus</taxon>
    </lineage>
</organism>
<dbReference type="EMBL" id="CP034759">
    <property type="protein sequence ID" value="QBG36398.1"/>
    <property type="molecule type" value="Genomic_DNA"/>
</dbReference>
<evidence type="ECO:0000259" key="13">
    <source>
        <dbReference type="PROSITE" id="PS50929"/>
    </source>
</evidence>
<reference evidence="14 15" key="1">
    <citation type="submission" date="2018-12" db="EMBL/GenBank/DDBJ databases">
        <title>Complete genome of Litorilituus sediminis.</title>
        <authorList>
            <person name="Liu A."/>
            <person name="Rong J."/>
        </authorList>
    </citation>
    <scope>NUCLEOTIDE SEQUENCE [LARGE SCALE GENOMIC DNA]</scope>
    <source>
        <strain evidence="14 15">JCM 17549</strain>
    </source>
</reference>
<dbReference type="InterPro" id="IPR003439">
    <property type="entry name" value="ABC_transporter-like_ATP-bd"/>
</dbReference>
<evidence type="ECO:0000256" key="4">
    <source>
        <dbReference type="ARBA" id="ARBA00022692"/>
    </source>
</evidence>
<keyword evidence="4 11" id="KW-0812">Transmembrane</keyword>
<evidence type="ECO:0000256" key="6">
    <source>
        <dbReference type="ARBA" id="ARBA00022840"/>
    </source>
</evidence>
<name>A0A4P6P5W7_9GAMM</name>
<sequence length="584" mass="64779">MNTHQINNRQLLARLFTYYQNHKKLILIAFIALCLFSLIDAGMIYFVKPLIDEGLAKANSHTLQLGAALVIAIFLLRGLASFAANYTIGYMSSRITYTIRQQAFEKLLCLPMQFFDRYNRGQLIAKLIYDTEQISQAISKAVVVIIRESVIIIVLLAMMLYNSWQLTAIFLLVGPIIAVIISRVAKRFKKISANLQTRMGEVTKTSEQAILNQQDILLLNTAAQVSQQFSQTNHHSRQQAMKLIATAAQSNPIIQLIASLAIAAVLLLASFEQVLTELTPGTFTLVLISMGSLLKPLKQLSNVNQHLQKGLAAANSLFNLLDEQEEIDQGSKELTGQHFSISFRSLSFSYPKETKQAITKLSAKLSAGTTTAIVGESGSGKTTLSHLLLRLYQAPKQSIFINNIAIEEFSLSSLRAQVAFVSQNIVLIDDSIANNIRFGCHRNISNDELIQAAKAANVLEFSDNLPLGLDSQVGENGRLLSGGQKQRIAIARAFLRDANIIILDEATSALDNKSEQVVQQAFKRLAKNKTMLIIAHRLSTIADADNILVLKKGRLIEQGNHQELVKQQGNYWQLFSREQNTNTK</sequence>
<evidence type="ECO:0000256" key="5">
    <source>
        <dbReference type="ARBA" id="ARBA00022741"/>
    </source>
</evidence>
<dbReference type="FunFam" id="3.40.50.300:FF:000218">
    <property type="entry name" value="Multidrug ABC transporter ATP-binding protein"/>
    <property type="match status" value="1"/>
</dbReference>
<gene>
    <name evidence="14" type="primary">msbA</name>
    <name evidence="14" type="ORF">EMK97_12060</name>
</gene>
<dbReference type="GO" id="GO:0015421">
    <property type="term" value="F:ABC-type oligopeptide transporter activity"/>
    <property type="evidence" value="ECO:0007669"/>
    <property type="project" value="TreeGrafter"/>
</dbReference>
<feature type="transmembrane region" description="Helical" evidence="11">
    <location>
        <begin position="167"/>
        <end position="185"/>
    </location>
</feature>
<evidence type="ECO:0000256" key="7">
    <source>
        <dbReference type="ARBA" id="ARBA00022967"/>
    </source>
</evidence>
<dbReference type="OrthoDB" id="9782586at2"/>
<dbReference type="KEGG" id="lsd:EMK97_12060"/>
<feature type="transmembrane region" description="Helical" evidence="11">
    <location>
        <begin position="141"/>
        <end position="161"/>
    </location>
</feature>
<dbReference type="AlphaFoldDB" id="A0A4P6P5W7"/>
<feature type="transmembrane region" description="Helical" evidence="11">
    <location>
        <begin position="25"/>
        <end position="47"/>
    </location>
</feature>
<dbReference type="SMART" id="SM00382">
    <property type="entry name" value="AAA"/>
    <property type="match status" value="1"/>
</dbReference>
<feature type="domain" description="ABC transmembrane type-1" evidence="13">
    <location>
        <begin position="27"/>
        <end position="309"/>
    </location>
</feature>
<evidence type="ECO:0000256" key="8">
    <source>
        <dbReference type="ARBA" id="ARBA00022989"/>
    </source>
</evidence>
<dbReference type="GO" id="GO:0034040">
    <property type="term" value="F:ATPase-coupled lipid transmembrane transporter activity"/>
    <property type="evidence" value="ECO:0007669"/>
    <property type="project" value="InterPro"/>
</dbReference>
<keyword evidence="6 14" id="KW-0067">ATP-binding</keyword>
<evidence type="ECO:0000256" key="11">
    <source>
        <dbReference type="SAM" id="Phobius"/>
    </source>
</evidence>
<dbReference type="InterPro" id="IPR036640">
    <property type="entry name" value="ABC1_TM_sf"/>
</dbReference>
<dbReference type="PANTHER" id="PTHR43394">
    <property type="entry name" value="ATP-DEPENDENT PERMEASE MDL1, MITOCHONDRIAL"/>
    <property type="match status" value="1"/>
</dbReference>
<dbReference type="InterPro" id="IPR027417">
    <property type="entry name" value="P-loop_NTPase"/>
</dbReference>
<proteinExistence type="predicted"/>
<evidence type="ECO:0000259" key="12">
    <source>
        <dbReference type="PROSITE" id="PS50893"/>
    </source>
</evidence>
<dbReference type="GO" id="GO:0005886">
    <property type="term" value="C:plasma membrane"/>
    <property type="evidence" value="ECO:0007669"/>
    <property type="project" value="UniProtKB-SubCell"/>
</dbReference>
<dbReference type="GO" id="GO:0016887">
    <property type="term" value="F:ATP hydrolysis activity"/>
    <property type="evidence" value="ECO:0007669"/>
    <property type="project" value="InterPro"/>
</dbReference>
<dbReference type="CDD" id="cd18552">
    <property type="entry name" value="ABC_6TM_MsbA_like"/>
    <property type="match status" value="1"/>
</dbReference>
<dbReference type="Gene3D" id="3.40.50.300">
    <property type="entry name" value="P-loop containing nucleotide triphosphate hydrolases"/>
    <property type="match status" value="1"/>
</dbReference>
<feature type="domain" description="ABC transporter" evidence="12">
    <location>
        <begin position="341"/>
        <end position="577"/>
    </location>
</feature>
<keyword evidence="2" id="KW-0813">Transport</keyword>
<evidence type="ECO:0000256" key="2">
    <source>
        <dbReference type="ARBA" id="ARBA00022448"/>
    </source>
</evidence>
<dbReference type="PROSITE" id="PS00211">
    <property type="entry name" value="ABC_TRANSPORTER_1"/>
    <property type="match status" value="1"/>
</dbReference>
<evidence type="ECO:0000313" key="14">
    <source>
        <dbReference type="EMBL" id="QBG36398.1"/>
    </source>
</evidence>
<keyword evidence="15" id="KW-1185">Reference proteome</keyword>
<dbReference type="Gene3D" id="1.20.1560.10">
    <property type="entry name" value="ABC transporter type 1, transmembrane domain"/>
    <property type="match status" value="1"/>
</dbReference>
<keyword evidence="9" id="KW-0445">Lipid transport</keyword>
<evidence type="ECO:0000256" key="10">
    <source>
        <dbReference type="ARBA" id="ARBA00023136"/>
    </source>
</evidence>
<comment type="subcellular location">
    <subcellularLocation>
        <location evidence="1">Cell membrane</location>
        <topology evidence="1">Multi-pass membrane protein</topology>
    </subcellularLocation>
</comment>
<keyword evidence="3" id="KW-1003">Cell membrane</keyword>
<evidence type="ECO:0000313" key="15">
    <source>
        <dbReference type="Proteomes" id="UP000290244"/>
    </source>
</evidence>
<feature type="transmembrane region" description="Helical" evidence="11">
    <location>
        <begin position="67"/>
        <end position="88"/>
    </location>
</feature>
<keyword evidence="7" id="KW-1278">Translocase</keyword>
<dbReference type="Pfam" id="PF00005">
    <property type="entry name" value="ABC_tran"/>
    <property type="match status" value="1"/>
</dbReference>
<dbReference type="GO" id="GO:0005524">
    <property type="term" value="F:ATP binding"/>
    <property type="evidence" value="ECO:0007669"/>
    <property type="project" value="UniProtKB-KW"/>
</dbReference>
<feature type="transmembrane region" description="Helical" evidence="11">
    <location>
        <begin position="253"/>
        <end position="271"/>
    </location>
</feature>
<dbReference type="InterPro" id="IPR011527">
    <property type="entry name" value="ABC1_TM_dom"/>
</dbReference>
<dbReference type="NCBIfam" id="TIGR02203">
    <property type="entry name" value="MsbA_lipidA"/>
    <property type="match status" value="1"/>
</dbReference>
<dbReference type="InterPro" id="IPR003593">
    <property type="entry name" value="AAA+_ATPase"/>
</dbReference>
<accession>A0A4P6P5W7</accession>
<dbReference type="SUPFAM" id="SSF52540">
    <property type="entry name" value="P-loop containing nucleoside triphosphate hydrolases"/>
    <property type="match status" value="1"/>
</dbReference>
<evidence type="ECO:0000256" key="1">
    <source>
        <dbReference type="ARBA" id="ARBA00004651"/>
    </source>
</evidence>
<dbReference type="InterPro" id="IPR039421">
    <property type="entry name" value="Type_1_exporter"/>
</dbReference>